<feature type="chain" id="PRO_5039100082" description="Lipoprotein" evidence="1">
    <location>
        <begin position="26"/>
        <end position="143"/>
    </location>
</feature>
<evidence type="ECO:0000256" key="1">
    <source>
        <dbReference type="SAM" id="SignalP"/>
    </source>
</evidence>
<organism evidence="2 3">
    <name type="scientific">Glutamicibacter soli</name>
    <dbReference type="NCBI Taxonomy" id="453836"/>
    <lineage>
        <taxon>Bacteria</taxon>
        <taxon>Bacillati</taxon>
        <taxon>Actinomycetota</taxon>
        <taxon>Actinomycetes</taxon>
        <taxon>Micrococcales</taxon>
        <taxon>Micrococcaceae</taxon>
        <taxon>Glutamicibacter</taxon>
    </lineage>
</organism>
<evidence type="ECO:0008006" key="4">
    <source>
        <dbReference type="Google" id="ProtNLM"/>
    </source>
</evidence>
<reference evidence="2 3" key="1">
    <citation type="submission" date="2020-01" db="EMBL/GenBank/DDBJ databases">
        <title>Glutamicibacter soli M275.</title>
        <authorList>
            <person name="Meng X."/>
        </authorList>
    </citation>
    <scope>NUCLEOTIDE SEQUENCE [LARGE SCALE GENOMIC DNA]</scope>
    <source>
        <strain evidence="2 3">M275</strain>
    </source>
</reference>
<comment type="caution">
    <text evidence="2">The sequence shown here is derived from an EMBL/GenBank/DDBJ whole genome shotgun (WGS) entry which is preliminary data.</text>
</comment>
<keyword evidence="1" id="KW-0732">Signal</keyword>
<name>A0A6L9G3G1_9MICC</name>
<protein>
    <recommendedName>
        <fullName evidence="4">Lipoprotein</fullName>
    </recommendedName>
</protein>
<accession>A0A6L9G3G1</accession>
<dbReference type="EMBL" id="WYDN01000004">
    <property type="protein sequence ID" value="NAZ15808.1"/>
    <property type="molecule type" value="Genomic_DNA"/>
</dbReference>
<gene>
    <name evidence="2" type="ORF">GT020_06945</name>
</gene>
<dbReference type="PROSITE" id="PS51257">
    <property type="entry name" value="PROKAR_LIPOPROTEIN"/>
    <property type="match status" value="1"/>
</dbReference>
<evidence type="ECO:0000313" key="3">
    <source>
        <dbReference type="Proteomes" id="UP000477543"/>
    </source>
</evidence>
<dbReference type="AlphaFoldDB" id="A0A6L9G3G1"/>
<dbReference type="Proteomes" id="UP000477543">
    <property type="component" value="Unassembled WGS sequence"/>
</dbReference>
<feature type="signal peptide" evidence="1">
    <location>
        <begin position="1"/>
        <end position="25"/>
    </location>
</feature>
<evidence type="ECO:0000313" key="2">
    <source>
        <dbReference type="EMBL" id="NAZ15808.1"/>
    </source>
</evidence>
<dbReference type="RefSeq" id="WP_161448285.1">
    <property type="nucleotide sequence ID" value="NZ_WYDN01000004.1"/>
</dbReference>
<sequence>MTASRSASGAAGILLAALLSSGCSAAEVPPEEPNANWSLLGGKSPTPQDTTLELGVVRAACAGGQTGDVASTDTEFGTEQVVVTVYVQPLPEGTYGCPMNDTVPYILDLGQPLGERALVDGACRDAALSGTPACSQDGLRWKP</sequence>
<proteinExistence type="predicted"/>